<feature type="domain" description="BHLH" evidence="4">
    <location>
        <begin position="365"/>
        <end position="414"/>
    </location>
</feature>
<dbReference type="InterPro" id="IPR055478">
    <property type="entry name" value="DUF7050"/>
</dbReference>
<dbReference type="GO" id="GO:0046983">
    <property type="term" value="F:protein dimerization activity"/>
    <property type="evidence" value="ECO:0007669"/>
    <property type="project" value="InterPro"/>
</dbReference>
<evidence type="ECO:0000256" key="3">
    <source>
        <dbReference type="SAM" id="Coils"/>
    </source>
</evidence>
<accession>A0A4Y7IZY2</accession>
<dbReference type="PANTHER" id="PTHR46665:SF1">
    <property type="entry name" value="SPERMATOGENESIS- AND OOGENESIS-SPECIFIC BASIC HELIX-LOOP-HELIX-CONTAINING PROTEIN 1"/>
    <property type="match status" value="1"/>
</dbReference>
<keyword evidence="2" id="KW-0804">Transcription</keyword>
<dbReference type="Pfam" id="PF23133">
    <property type="entry name" value="DUF7050"/>
    <property type="match status" value="1"/>
</dbReference>
<name>A0A4Y7IZY2_PAPSO</name>
<dbReference type="STRING" id="3469.A0A4Y7IZY2"/>
<dbReference type="Pfam" id="PF00010">
    <property type="entry name" value="HLH"/>
    <property type="match status" value="1"/>
</dbReference>
<dbReference type="AlphaFoldDB" id="A0A4Y7IZY2"/>
<feature type="coiled-coil region" evidence="3">
    <location>
        <begin position="404"/>
        <end position="431"/>
    </location>
</feature>
<dbReference type="OMA" id="TAIFMGC"/>
<dbReference type="PANTHER" id="PTHR46665">
    <property type="entry name" value="TRANSCRIPTION FACTOR BHLH041-RELATED-RELATED"/>
    <property type="match status" value="1"/>
</dbReference>
<organism evidence="5 6">
    <name type="scientific">Papaver somniferum</name>
    <name type="common">Opium poppy</name>
    <dbReference type="NCBI Taxonomy" id="3469"/>
    <lineage>
        <taxon>Eukaryota</taxon>
        <taxon>Viridiplantae</taxon>
        <taxon>Streptophyta</taxon>
        <taxon>Embryophyta</taxon>
        <taxon>Tracheophyta</taxon>
        <taxon>Spermatophyta</taxon>
        <taxon>Magnoliopsida</taxon>
        <taxon>Ranunculales</taxon>
        <taxon>Papaveraceae</taxon>
        <taxon>Papaveroideae</taxon>
        <taxon>Papaver</taxon>
    </lineage>
</organism>
<evidence type="ECO:0000256" key="2">
    <source>
        <dbReference type="ARBA" id="ARBA00023163"/>
    </source>
</evidence>
<evidence type="ECO:0000313" key="5">
    <source>
        <dbReference type="EMBL" id="RZC52965.1"/>
    </source>
</evidence>
<keyword evidence="1" id="KW-0805">Transcription regulation</keyword>
<evidence type="ECO:0000256" key="1">
    <source>
        <dbReference type="ARBA" id="ARBA00023015"/>
    </source>
</evidence>
<dbReference type="EMBL" id="CM010716">
    <property type="protein sequence ID" value="RZC52965.1"/>
    <property type="molecule type" value="Genomic_DNA"/>
</dbReference>
<dbReference type="OrthoDB" id="5778525at2759"/>
<proteinExistence type="predicted"/>
<reference evidence="5 6" key="1">
    <citation type="journal article" date="2018" name="Science">
        <title>The opium poppy genome and morphinan production.</title>
        <authorList>
            <person name="Guo L."/>
            <person name="Winzer T."/>
            <person name="Yang X."/>
            <person name="Li Y."/>
            <person name="Ning Z."/>
            <person name="He Z."/>
            <person name="Teodor R."/>
            <person name="Lu Y."/>
            <person name="Bowser T.A."/>
            <person name="Graham I.A."/>
            <person name="Ye K."/>
        </authorList>
    </citation>
    <scope>NUCLEOTIDE SEQUENCE [LARGE SCALE GENOMIC DNA]</scope>
    <source>
        <strain evidence="6">cv. HN1</strain>
        <tissue evidence="5">Leaves</tissue>
    </source>
</reference>
<sequence length="561" mass="63482">MDSVFYLDEEVRTRFLQNLAQSLGCTYLCLWSYYPLPANYLFSTNGLLNYNAIVHQPASSSSASIPSQAIIQTLFDAYRSTPHIIQNGLVPGLAFLEGIPYLEFKESELLNRASTDIQRQFYQEARIKLAAFVSCKSCEMEIGMSSLDQSKNIEMEMMNWFPDDFIPQQSKLLRNQQVQLPQRIDQSWPSSSSSSLKSLVSSPEYSPLLFSAPTAFPPQEFIKEVITSDHQTSKPNLVAAQSIDQQIEHAYNILGNVQFPNPENVDAALTKAMLAVLSSTPASSSLPHQHRHQQTQACSNHLSQEVGAFKRYKPEDNLLALANNKLKTNYGGQNMLKRAIIFYKNMHMRKRIMEEPLAQGYRPTSSQLHHKMSERKRREKLNDSFLALKSLLPPGSKKDKVSLLSITRDYLVTLKDEIKELKRRNRFLETQLAPTELTLITSGNDPEMGAASTSSDITVEIQLTETSEPSIPSEEREVDLQVNVKSRHCDFMSLIRRLLEFLNQVDGVILEFMEGNTTPSQVPNSSYAVVFRLKIKACQQHVFEESAFKEAIRRIIGDAAK</sequence>
<dbReference type="Proteomes" id="UP000316621">
    <property type="component" value="Chromosome 2"/>
</dbReference>
<dbReference type="InterPro" id="IPR011598">
    <property type="entry name" value="bHLH_dom"/>
</dbReference>
<gene>
    <name evidence="5" type="ORF">C5167_021380</name>
</gene>
<keyword evidence="3" id="KW-0175">Coiled coil</keyword>
<dbReference type="SMART" id="SM00353">
    <property type="entry name" value="HLH"/>
    <property type="match status" value="1"/>
</dbReference>
<protein>
    <recommendedName>
        <fullName evidence="4">BHLH domain-containing protein</fullName>
    </recommendedName>
</protein>
<dbReference type="Pfam" id="PF23132">
    <property type="entry name" value="DUF7049"/>
    <property type="match status" value="1"/>
</dbReference>
<dbReference type="Gene3D" id="4.10.280.10">
    <property type="entry name" value="Helix-loop-helix DNA-binding domain"/>
    <property type="match status" value="1"/>
</dbReference>
<keyword evidence="6" id="KW-1185">Reference proteome</keyword>
<evidence type="ECO:0000313" key="6">
    <source>
        <dbReference type="Proteomes" id="UP000316621"/>
    </source>
</evidence>
<dbReference type="InterPro" id="IPR044658">
    <property type="entry name" value="bHLH92/bHLH041-like"/>
</dbReference>
<evidence type="ECO:0000259" key="4">
    <source>
        <dbReference type="PROSITE" id="PS50888"/>
    </source>
</evidence>
<dbReference type="PROSITE" id="PS50888">
    <property type="entry name" value="BHLH"/>
    <property type="match status" value="1"/>
</dbReference>
<dbReference type="InterPro" id="IPR036638">
    <property type="entry name" value="HLH_DNA-bd_sf"/>
</dbReference>
<dbReference type="InterPro" id="IPR055477">
    <property type="entry name" value="DUF7049"/>
</dbReference>
<dbReference type="Gramene" id="RZC52965">
    <property type="protein sequence ID" value="RZC52965"/>
    <property type="gene ID" value="C5167_021380"/>
</dbReference>
<dbReference type="SUPFAM" id="SSF47459">
    <property type="entry name" value="HLH, helix-loop-helix DNA-binding domain"/>
    <property type="match status" value="1"/>
</dbReference>